<dbReference type="SUPFAM" id="SSF75304">
    <property type="entry name" value="Amidase signature (AS) enzymes"/>
    <property type="match status" value="1"/>
</dbReference>
<comment type="caution">
    <text evidence="4">The sequence shown here is derived from an EMBL/GenBank/DDBJ whole genome shotgun (WGS) entry which is preliminary data.</text>
</comment>
<dbReference type="PANTHER" id="PTHR46310:SF7">
    <property type="entry name" value="AMIDASE 1"/>
    <property type="match status" value="1"/>
</dbReference>
<feature type="compositionally biased region" description="Polar residues" evidence="1">
    <location>
        <begin position="587"/>
        <end position="604"/>
    </location>
</feature>
<evidence type="ECO:0000256" key="1">
    <source>
        <dbReference type="SAM" id="MobiDB-lite"/>
    </source>
</evidence>
<dbReference type="Gene3D" id="3.90.1300.10">
    <property type="entry name" value="Amidase signature (AS) domain"/>
    <property type="match status" value="1"/>
</dbReference>
<name>A0A8T0GW80_CERPU</name>
<feature type="domain" description="Amidase" evidence="3">
    <location>
        <begin position="142"/>
        <end position="283"/>
    </location>
</feature>
<dbReference type="OrthoDB" id="245563at2759"/>
<keyword evidence="2" id="KW-0472">Membrane</keyword>
<reference evidence="4" key="1">
    <citation type="submission" date="2020-06" db="EMBL/GenBank/DDBJ databases">
        <title>WGS assembly of Ceratodon purpureus strain R40.</title>
        <authorList>
            <person name="Carey S.B."/>
            <person name="Jenkins J."/>
            <person name="Shu S."/>
            <person name="Lovell J.T."/>
            <person name="Sreedasyam A."/>
            <person name="Maumus F."/>
            <person name="Tiley G.P."/>
            <person name="Fernandez-Pozo N."/>
            <person name="Barry K."/>
            <person name="Chen C."/>
            <person name="Wang M."/>
            <person name="Lipzen A."/>
            <person name="Daum C."/>
            <person name="Saski C.A."/>
            <person name="Payton A.C."/>
            <person name="Mcbreen J.C."/>
            <person name="Conrad R.E."/>
            <person name="Kollar L.M."/>
            <person name="Olsson S."/>
            <person name="Huttunen S."/>
            <person name="Landis J.B."/>
            <person name="Wickett N.J."/>
            <person name="Johnson M.G."/>
            <person name="Rensing S.A."/>
            <person name="Grimwood J."/>
            <person name="Schmutz J."/>
            <person name="Mcdaniel S.F."/>
        </authorList>
    </citation>
    <scope>NUCLEOTIDE SEQUENCE</scope>
    <source>
        <strain evidence="4">R40</strain>
    </source>
</reference>
<dbReference type="PANTHER" id="PTHR46310">
    <property type="entry name" value="AMIDASE 1"/>
    <property type="match status" value="1"/>
</dbReference>
<keyword evidence="2" id="KW-0812">Transmembrane</keyword>
<feature type="region of interest" description="Disordered" evidence="1">
    <location>
        <begin position="555"/>
        <end position="604"/>
    </location>
</feature>
<dbReference type="InterPro" id="IPR023631">
    <property type="entry name" value="Amidase_dom"/>
</dbReference>
<dbReference type="AlphaFoldDB" id="A0A8T0GW80"/>
<feature type="compositionally biased region" description="Basic and acidic residues" evidence="1">
    <location>
        <begin position="571"/>
        <end position="582"/>
    </location>
</feature>
<sequence>MPERVETHVSPVVAARVHRIPCRPAPPQPPPPPSRFPALDWQRISFGLPRRKIILLGLSVVGIAGIYVLVKNGKLTFSDLPDFPDMPDLPTLRLPNLPSLRLPNLPSWRQLFVRKLQPAESEEEPEKPAALDLAQCKFGYQDVFDVESAITGFGSYDWEQTHTPATQTAVTISLILNAGAVSTGKQSMDEFGLSLFGRNKRDGDAENPVAPKHFAGGAACGSGVAVASNAIDFALAIDTMGGVRIPAAFCGIYGFRASHGVISTAGIIPVAPSLDVVGVLARDPYILHTVAKVLLQQPELEWGLPSAVLVADDCFGMSTISSVRTADLLSRAVTDTLGLSLVKHVNLGTHLASNVPTLRNFLMEEERLLKQDTSRYTTYDGLRDAMLLILRGEFKEKHRKWFKEVDPELPPDVDVRVKFAMAPHLDGLHRMALKVKDETRAVINELLLMDALLVLPSTPSLPPIKTAKGKELEIFESRALSMLSIATMAGCCQVTIPLGNVRGIPISVSVLARYGADIFLLESLIKLNPKLQLEVDIIKQKKPIVKDEDVIPRNSVNERDVPARRSNNRTSKGERAGSRAQRDGSGSRAQAFQDNKENNQPSGK</sequence>
<dbReference type="Proteomes" id="UP000822688">
    <property type="component" value="Chromosome 8"/>
</dbReference>
<keyword evidence="5" id="KW-1185">Reference proteome</keyword>
<evidence type="ECO:0000256" key="2">
    <source>
        <dbReference type="SAM" id="Phobius"/>
    </source>
</evidence>
<feature type="transmembrane region" description="Helical" evidence="2">
    <location>
        <begin position="53"/>
        <end position="70"/>
    </location>
</feature>
<accession>A0A8T0GW80</accession>
<organism evidence="4 5">
    <name type="scientific">Ceratodon purpureus</name>
    <name type="common">Fire moss</name>
    <name type="synonym">Dicranum purpureum</name>
    <dbReference type="NCBI Taxonomy" id="3225"/>
    <lineage>
        <taxon>Eukaryota</taxon>
        <taxon>Viridiplantae</taxon>
        <taxon>Streptophyta</taxon>
        <taxon>Embryophyta</taxon>
        <taxon>Bryophyta</taxon>
        <taxon>Bryophytina</taxon>
        <taxon>Bryopsida</taxon>
        <taxon>Dicranidae</taxon>
        <taxon>Pseudoditrichales</taxon>
        <taxon>Ditrichaceae</taxon>
        <taxon>Ceratodon</taxon>
    </lineage>
</organism>
<protein>
    <recommendedName>
        <fullName evidence="3">Amidase domain-containing protein</fullName>
    </recommendedName>
</protein>
<evidence type="ECO:0000259" key="3">
    <source>
        <dbReference type="Pfam" id="PF01425"/>
    </source>
</evidence>
<evidence type="ECO:0000313" key="5">
    <source>
        <dbReference type="Proteomes" id="UP000822688"/>
    </source>
</evidence>
<proteinExistence type="predicted"/>
<dbReference type="InterPro" id="IPR036928">
    <property type="entry name" value="AS_sf"/>
</dbReference>
<evidence type="ECO:0000313" key="4">
    <source>
        <dbReference type="EMBL" id="KAG0563163.1"/>
    </source>
</evidence>
<keyword evidence="2" id="KW-1133">Transmembrane helix</keyword>
<dbReference type="EMBL" id="CM026429">
    <property type="protein sequence ID" value="KAG0563163.1"/>
    <property type="molecule type" value="Genomic_DNA"/>
</dbReference>
<gene>
    <name evidence="4" type="ORF">KC19_8G009100</name>
</gene>
<dbReference type="Pfam" id="PF01425">
    <property type="entry name" value="Amidase"/>
    <property type="match status" value="1"/>
</dbReference>